<organism evidence="7 8">
    <name type="scientific">Elysia marginata</name>
    <dbReference type="NCBI Taxonomy" id="1093978"/>
    <lineage>
        <taxon>Eukaryota</taxon>
        <taxon>Metazoa</taxon>
        <taxon>Spiralia</taxon>
        <taxon>Lophotrochozoa</taxon>
        <taxon>Mollusca</taxon>
        <taxon>Gastropoda</taxon>
        <taxon>Heterobranchia</taxon>
        <taxon>Euthyneura</taxon>
        <taxon>Panpulmonata</taxon>
        <taxon>Sacoglossa</taxon>
        <taxon>Placobranchoidea</taxon>
        <taxon>Plakobranchidae</taxon>
        <taxon>Elysia</taxon>
    </lineage>
</organism>
<evidence type="ECO:0000313" key="7">
    <source>
        <dbReference type="EMBL" id="GFS09183.1"/>
    </source>
</evidence>
<keyword evidence="8" id="KW-1185">Reference proteome</keyword>
<dbReference type="PROSITE" id="PS51211">
    <property type="entry name" value="VITELLOGENIN"/>
    <property type="match status" value="1"/>
</dbReference>
<comment type="caution">
    <text evidence="5">Lacks conserved residue(s) required for the propagation of feature annotation.</text>
</comment>
<dbReference type="GO" id="GO:0005548">
    <property type="term" value="F:phospholipid transporter activity"/>
    <property type="evidence" value="ECO:0007669"/>
    <property type="project" value="InterPro"/>
</dbReference>
<evidence type="ECO:0000313" key="8">
    <source>
        <dbReference type="Proteomes" id="UP000762676"/>
    </source>
</evidence>
<dbReference type="Proteomes" id="UP000762676">
    <property type="component" value="Unassembled WGS sequence"/>
</dbReference>
<accession>A0AAV4IFW2</accession>
<dbReference type="GO" id="GO:0016323">
    <property type="term" value="C:basolateral plasma membrane"/>
    <property type="evidence" value="ECO:0007669"/>
    <property type="project" value="TreeGrafter"/>
</dbReference>
<dbReference type="Gene3D" id="1.25.10.20">
    <property type="entry name" value="Vitellinogen, superhelical"/>
    <property type="match status" value="1"/>
</dbReference>
<sequence length="914" mass="100417">MNHWISSANGCSVITTMGKFIILFMTISSLLQCVTLKSVAGQNPLNYDPTKAYYYSYQSEVVLNDASSKKASRPQQDVGVKIGMEFELSTAYRDKDVHMFKIKILEAHATSSSRPEVQKPLLEAKGSGVLALPAYFQLRDDLVDGLHFAEKDTVFSRNLKKAIAAVFQVQGKEGTRIEVDISGECEVTYKIPKPGFVERTKPDCSNLEIAGEFTNANKALGVSLYSKSSQLYNLKDSVIERMTGTQKVVTYLNIRTALNGVADVSQNLQLKSTSQGPDTFPGVKDALDRAQKETGSPYEMSLLPSEEEVTTCREGKCESPSTLADRYSEDLKAENIATVNSAKAFAAMLKSFRSAGKKTIAEIMTSKKSYYIVPQLMDIATAAQTEASREALLELLNFEDDEAVDHPQRFLFAAAYSSHPSETLIADLLSVLKKPIPNESLRQSLLLSLGAIIHTFCQVGEQCSLPIVTEFNTLMTSSLAACKEESCTLMYLRAMGNAGLPGYVPVILPFAESPSSPMVATTAIQAFRRVQSRFIVKEVKAALQRIFHQNKASYDSSVRVAALEVLLDAGISNMALRNILLSCLDQSNIEFSAYVLKFVLDKSEAVPEFGEQVASVLNDIYLNNYNIFSQKGKSSVITSFLAKMTDTNATYNLFFENSASGVMKRSGMIVNLQGQNMKQPLMKFGIYADGLESLVGAEESDDEDDDGDGEAAAVLEPTAGMSFTFMDILLTQVEFFRGTSGLMSAAWNAPSELTSALQGNLLLQDHSKRVHLVNGLVLDTAAMGVLSIDLSGSISISLWNRNCESLIRTSGAMYVEGSMRINSRDVGLGLTFTGEGQSNIDYTGNADFYTMPLKLCMEMKRPEFTFTKTLQKVERLRKRKTYRSKCVTKSNVSGESYLLNKNNSDECRIMMAEG</sequence>
<dbReference type="PANTHER" id="PTHR13024:SF0">
    <property type="entry name" value="MICROSOMAL TRIACYLGLYCEROL TRANSFER PROTEIN"/>
    <property type="match status" value="1"/>
</dbReference>
<comment type="subcellular location">
    <subcellularLocation>
        <location evidence="1">Endoplasmic reticulum</location>
    </subcellularLocation>
</comment>
<dbReference type="InterPro" id="IPR015819">
    <property type="entry name" value="Lipid_transp_b-sht_shell"/>
</dbReference>
<dbReference type="InterPro" id="IPR039988">
    <property type="entry name" value="MTTP"/>
</dbReference>
<evidence type="ECO:0000256" key="5">
    <source>
        <dbReference type="PROSITE-ProRule" id="PRU00557"/>
    </source>
</evidence>
<comment type="caution">
    <text evidence="7">The sequence shown here is derived from an EMBL/GenBank/DDBJ whole genome shotgun (WGS) entry which is preliminary data.</text>
</comment>
<dbReference type="InterPro" id="IPR045811">
    <property type="entry name" value="MTP_lip-bd"/>
</dbReference>
<dbReference type="EMBL" id="BMAT01013284">
    <property type="protein sequence ID" value="GFS09183.1"/>
    <property type="molecule type" value="Genomic_DNA"/>
</dbReference>
<dbReference type="Pfam" id="PF01347">
    <property type="entry name" value="Vitellogenin_N"/>
    <property type="match status" value="1"/>
</dbReference>
<dbReference type="Pfam" id="PF19444">
    <property type="entry name" value="MTP_lip_bd"/>
    <property type="match status" value="1"/>
</dbReference>
<gene>
    <name evidence="7" type="ORF">ElyMa_006614000</name>
</gene>
<dbReference type="GO" id="GO:0042157">
    <property type="term" value="P:lipoprotein metabolic process"/>
    <property type="evidence" value="ECO:0007669"/>
    <property type="project" value="TreeGrafter"/>
</dbReference>
<dbReference type="InterPro" id="IPR011030">
    <property type="entry name" value="Lipovitellin_superhlx_dom"/>
</dbReference>
<evidence type="ECO:0000259" key="6">
    <source>
        <dbReference type="PROSITE" id="PS51211"/>
    </source>
</evidence>
<reference evidence="7 8" key="1">
    <citation type="journal article" date="2021" name="Elife">
        <title>Chloroplast acquisition without the gene transfer in kleptoplastic sea slugs, Plakobranchus ocellatus.</title>
        <authorList>
            <person name="Maeda T."/>
            <person name="Takahashi S."/>
            <person name="Yoshida T."/>
            <person name="Shimamura S."/>
            <person name="Takaki Y."/>
            <person name="Nagai Y."/>
            <person name="Toyoda A."/>
            <person name="Suzuki Y."/>
            <person name="Arimoto A."/>
            <person name="Ishii H."/>
            <person name="Satoh N."/>
            <person name="Nishiyama T."/>
            <person name="Hasebe M."/>
            <person name="Maruyama T."/>
            <person name="Minagawa J."/>
            <person name="Obokata J."/>
            <person name="Shigenobu S."/>
        </authorList>
    </citation>
    <scope>NUCLEOTIDE SEQUENCE [LARGE SCALE GENOMIC DNA]</scope>
</reference>
<evidence type="ECO:0000256" key="1">
    <source>
        <dbReference type="ARBA" id="ARBA00004240"/>
    </source>
</evidence>
<dbReference type="Gene3D" id="2.30.230.10">
    <property type="entry name" value="Lipovitellin, beta-sheet shell regions, chain A"/>
    <property type="match status" value="1"/>
</dbReference>
<evidence type="ECO:0000256" key="2">
    <source>
        <dbReference type="ARBA" id="ARBA00022448"/>
    </source>
</evidence>
<keyword evidence="4" id="KW-0256">Endoplasmic reticulum</keyword>
<protein>
    <submittedName>
        <fullName evidence="7">Microsomal triglyceride transfer protein large subunit</fullName>
    </submittedName>
</protein>
<dbReference type="GO" id="GO:0005783">
    <property type="term" value="C:endoplasmic reticulum"/>
    <property type="evidence" value="ECO:0007669"/>
    <property type="project" value="UniProtKB-SubCell"/>
</dbReference>
<feature type="domain" description="Vitellogenin" evidence="6">
    <location>
        <begin position="47"/>
        <end position="667"/>
    </location>
</feature>
<evidence type="ECO:0000256" key="4">
    <source>
        <dbReference type="ARBA" id="ARBA00022824"/>
    </source>
</evidence>
<dbReference type="GO" id="GO:0005794">
    <property type="term" value="C:Golgi apparatus"/>
    <property type="evidence" value="ECO:0007669"/>
    <property type="project" value="TreeGrafter"/>
</dbReference>
<keyword evidence="2" id="KW-0813">Transport</keyword>
<dbReference type="SUPFAM" id="SSF56968">
    <property type="entry name" value="Lipovitellin-phosvitin complex, beta-sheet shell regions"/>
    <property type="match status" value="1"/>
</dbReference>
<evidence type="ECO:0000256" key="3">
    <source>
        <dbReference type="ARBA" id="ARBA00022729"/>
    </source>
</evidence>
<dbReference type="GO" id="GO:0008289">
    <property type="term" value="F:lipid binding"/>
    <property type="evidence" value="ECO:0007669"/>
    <property type="project" value="InterPro"/>
</dbReference>
<proteinExistence type="predicted"/>
<dbReference type="PANTHER" id="PTHR13024">
    <property type="entry name" value="MICROSOMAL TRIGLYCERIDE TRANSFER PROTEIN, LARGE SUBUNIT"/>
    <property type="match status" value="1"/>
</dbReference>
<keyword evidence="3" id="KW-0732">Signal</keyword>
<dbReference type="InterPro" id="IPR001747">
    <property type="entry name" value="Vitellogenin_N"/>
</dbReference>
<dbReference type="AlphaFoldDB" id="A0AAV4IFW2"/>
<dbReference type="SUPFAM" id="SSF48431">
    <property type="entry name" value="Lipovitellin-phosvitin complex, superhelical domain"/>
    <property type="match status" value="1"/>
</dbReference>
<dbReference type="SMART" id="SM00638">
    <property type="entry name" value="LPD_N"/>
    <property type="match status" value="1"/>
</dbReference>
<name>A0AAV4IFW2_9GAST</name>
<dbReference type="InterPro" id="IPR015816">
    <property type="entry name" value="Vitellinogen_b-sht_N"/>
</dbReference>